<dbReference type="UniPathway" id="UPA00196"/>
<dbReference type="GO" id="GO:0000225">
    <property type="term" value="F:N-acetylglucosaminylphosphatidylinositol deacetylase activity"/>
    <property type="evidence" value="ECO:0007669"/>
    <property type="project" value="UniProtKB-EC"/>
</dbReference>
<dbReference type="EMBL" id="GEDC01017782">
    <property type="protein sequence ID" value="JAS19516.1"/>
    <property type="molecule type" value="Transcribed_RNA"/>
</dbReference>
<comment type="similarity">
    <text evidence="1">Belongs to the PIGL family.</text>
</comment>
<evidence type="ECO:0000256" key="3">
    <source>
        <dbReference type="SAM" id="Phobius"/>
    </source>
</evidence>
<evidence type="ECO:0000313" key="4">
    <source>
        <dbReference type="EMBL" id="JAS19516.1"/>
    </source>
</evidence>
<dbReference type="Pfam" id="PF02585">
    <property type="entry name" value="PIG-L"/>
    <property type="match status" value="1"/>
</dbReference>
<gene>
    <name evidence="4" type="ORF">g.5275</name>
</gene>
<feature type="transmembrane region" description="Helical" evidence="3">
    <location>
        <begin position="35"/>
        <end position="56"/>
    </location>
</feature>
<organism evidence="4">
    <name type="scientific">Clastoptera arizonana</name>
    <name type="common">Arizona spittle bug</name>
    <dbReference type="NCBI Taxonomy" id="38151"/>
    <lineage>
        <taxon>Eukaryota</taxon>
        <taxon>Metazoa</taxon>
        <taxon>Ecdysozoa</taxon>
        <taxon>Arthropoda</taxon>
        <taxon>Hexapoda</taxon>
        <taxon>Insecta</taxon>
        <taxon>Pterygota</taxon>
        <taxon>Neoptera</taxon>
        <taxon>Paraneoptera</taxon>
        <taxon>Hemiptera</taxon>
        <taxon>Auchenorrhyncha</taxon>
        <taxon>Cercopoidea</taxon>
        <taxon>Clastopteridae</taxon>
        <taxon>Clastoptera</taxon>
    </lineage>
</organism>
<dbReference type="GO" id="GO:0005783">
    <property type="term" value="C:endoplasmic reticulum"/>
    <property type="evidence" value="ECO:0007669"/>
    <property type="project" value="TreeGrafter"/>
</dbReference>
<name>A0A1B6D1I9_9HEMI</name>
<keyword evidence="3" id="KW-1133">Transmembrane helix</keyword>
<reference evidence="4" key="1">
    <citation type="submission" date="2015-12" db="EMBL/GenBank/DDBJ databases">
        <title>De novo transcriptome assembly of four potential Pierce s Disease insect vectors from Arizona vineyards.</title>
        <authorList>
            <person name="Tassone E.E."/>
        </authorList>
    </citation>
    <scope>NUCLEOTIDE SEQUENCE</scope>
</reference>
<accession>A0A1B6D1I9</accession>
<dbReference type="Gene3D" id="3.40.50.10320">
    <property type="entry name" value="LmbE-like"/>
    <property type="match status" value="1"/>
</dbReference>
<dbReference type="EC" id="3.5.1.89" evidence="2"/>
<evidence type="ECO:0000256" key="2">
    <source>
        <dbReference type="ARBA" id="ARBA00012176"/>
    </source>
</evidence>
<dbReference type="GO" id="GO:0006506">
    <property type="term" value="P:GPI anchor biosynthetic process"/>
    <property type="evidence" value="ECO:0007669"/>
    <property type="project" value="UniProtKB-UniPathway"/>
</dbReference>
<dbReference type="SUPFAM" id="SSF102588">
    <property type="entry name" value="LmbE-like"/>
    <property type="match status" value="1"/>
</dbReference>
<dbReference type="InterPro" id="IPR003737">
    <property type="entry name" value="GlcNAc_PI_deacetylase-related"/>
</dbReference>
<dbReference type="PANTHER" id="PTHR12993:SF11">
    <property type="entry name" value="N-ACETYLGLUCOSAMINYL-PHOSPHATIDYLINOSITOL DE-N-ACETYLASE"/>
    <property type="match status" value="1"/>
</dbReference>
<proteinExistence type="inferred from homology"/>
<evidence type="ECO:0000256" key="1">
    <source>
        <dbReference type="ARBA" id="ARBA00006066"/>
    </source>
</evidence>
<protein>
    <recommendedName>
        <fullName evidence="2">N-acetylglucosaminylphosphatidylinositol deacetylase</fullName>
        <ecNumber evidence="2">3.5.1.89</ecNumber>
    </recommendedName>
</protein>
<keyword evidence="3" id="KW-0812">Transmembrane</keyword>
<dbReference type="AlphaFoldDB" id="A0A1B6D1I9"/>
<dbReference type="InterPro" id="IPR024078">
    <property type="entry name" value="LmbE-like_dom_sf"/>
</dbReference>
<dbReference type="PANTHER" id="PTHR12993">
    <property type="entry name" value="N-ACETYLGLUCOSAMINYL-PHOSPHATIDYLINOSITOL DE-N-ACETYLASE-RELATED"/>
    <property type="match status" value="1"/>
</dbReference>
<keyword evidence="3" id="KW-0472">Membrane</keyword>
<dbReference type="GO" id="GO:0016020">
    <property type="term" value="C:membrane"/>
    <property type="evidence" value="ECO:0007669"/>
    <property type="project" value="GOC"/>
</dbReference>
<sequence length="296" mass="34904">MLDLFGLNFLKVKQVVFENSFFFWKEFNKYIRDSVFNITFVLTTYLVLCFLFYVILEFKYSSSKGKYFDSVKRVLLVIAHPDDECMFFGPAIIKLQQCKDCDLHLLCISVGDYYKLGSVRKHELWNSCKILGIPEENITLCNDTNLPDDPSVRWRDDIVAEIILNQIETYKIDTVVTFDKGGVSKHPNHKSLFCAMAFLCLERKLPSYCKVYLLESVNLFRKYSFGLDGLLSFLLSSFVYPVNFKEHSIIKSAMRAHKSQLFWYRLIYINLSRYMYINTFKEMEVSEVMYDLEIDY</sequence>